<keyword evidence="1" id="KW-0732">Signal</keyword>
<name>A0A3E1YG55_9BACT</name>
<evidence type="ECO:0000256" key="1">
    <source>
        <dbReference type="SAM" id="SignalP"/>
    </source>
</evidence>
<dbReference type="Proteomes" id="UP000260644">
    <property type="component" value="Unassembled WGS sequence"/>
</dbReference>
<organism evidence="2 3">
    <name type="scientific">Chitinophaga silvatica</name>
    <dbReference type="NCBI Taxonomy" id="2282649"/>
    <lineage>
        <taxon>Bacteria</taxon>
        <taxon>Pseudomonadati</taxon>
        <taxon>Bacteroidota</taxon>
        <taxon>Chitinophagia</taxon>
        <taxon>Chitinophagales</taxon>
        <taxon>Chitinophagaceae</taxon>
        <taxon>Chitinophaga</taxon>
    </lineage>
</organism>
<dbReference type="AlphaFoldDB" id="A0A3E1YG55"/>
<gene>
    <name evidence="2" type="ORF">DVR12_00825</name>
</gene>
<reference evidence="2 3" key="1">
    <citation type="submission" date="2018-07" db="EMBL/GenBank/DDBJ databases">
        <title>Chitinophaga K2CV101002-2 sp. nov., isolated from a monsoon evergreen broad-leaved forest soil.</title>
        <authorList>
            <person name="Lv Y."/>
        </authorList>
    </citation>
    <scope>NUCLEOTIDE SEQUENCE [LARGE SCALE GENOMIC DNA]</scope>
    <source>
        <strain evidence="2 3">GDMCC 1.1288</strain>
    </source>
</reference>
<feature type="signal peptide" evidence="1">
    <location>
        <begin position="1"/>
        <end position="21"/>
    </location>
</feature>
<dbReference type="RefSeq" id="WP_116973556.1">
    <property type="nucleotide sequence ID" value="NZ_QPMM01000001.1"/>
</dbReference>
<feature type="chain" id="PRO_5017726526" description="Outer membrane protein beta-barrel domain-containing protein" evidence="1">
    <location>
        <begin position="22"/>
        <end position="191"/>
    </location>
</feature>
<comment type="caution">
    <text evidence="2">The sequence shown here is derived from an EMBL/GenBank/DDBJ whole genome shotgun (WGS) entry which is preliminary data.</text>
</comment>
<dbReference type="OrthoDB" id="647138at2"/>
<dbReference type="Gene3D" id="2.40.160.20">
    <property type="match status" value="1"/>
</dbReference>
<evidence type="ECO:0000313" key="3">
    <source>
        <dbReference type="Proteomes" id="UP000260644"/>
    </source>
</evidence>
<protein>
    <recommendedName>
        <fullName evidence="4">Outer membrane protein beta-barrel domain-containing protein</fullName>
    </recommendedName>
</protein>
<dbReference type="EMBL" id="QPMM01000001">
    <property type="protein sequence ID" value="RFS26364.1"/>
    <property type="molecule type" value="Genomic_DNA"/>
</dbReference>
<sequence>MINRTNLVLLCILLSSFQLSAQSKHGLFGLAEGGVAYGEEANFVGQAAIGYRFMHQWHAGVGAGINASYVRHAPVFATLRYDLTNKPNTFFLLANSGVTLPWFNDKQWPEYHSKADKISPGSYFQGGIGFKTRFAKHADFILSASYAHSDFNIQYKFSPLAMFMPPESSYIIENYAYKFNQICITAGFQLW</sequence>
<accession>A0A3E1YG55</accession>
<evidence type="ECO:0000313" key="2">
    <source>
        <dbReference type="EMBL" id="RFS26364.1"/>
    </source>
</evidence>
<evidence type="ECO:0008006" key="4">
    <source>
        <dbReference type="Google" id="ProtNLM"/>
    </source>
</evidence>
<keyword evidence="3" id="KW-1185">Reference proteome</keyword>
<proteinExistence type="predicted"/>